<name>A0A0J7KAE2_LASNI</name>
<proteinExistence type="predicted"/>
<evidence type="ECO:0000313" key="1">
    <source>
        <dbReference type="EMBL" id="KMQ87393.1"/>
    </source>
</evidence>
<dbReference type="AlphaFoldDB" id="A0A0J7KAE2"/>
<protein>
    <submittedName>
        <fullName evidence="1">Family transcriptional regulator</fullName>
    </submittedName>
</protein>
<dbReference type="Proteomes" id="UP000036403">
    <property type="component" value="Unassembled WGS sequence"/>
</dbReference>
<keyword evidence="2" id="KW-1185">Reference proteome</keyword>
<dbReference type="PaxDb" id="67767-A0A0J7KAE2"/>
<dbReference type="EMBL" id="LBMM01010552">
    <property type="protein sequence ID" value="KMQ87393.1"/>
    <property type="molecule type" value="Genomic_DNA"/>
</dbReference>
<reference evidence="1 2" key="1">
    <citation type="submission" date="2015-04" db="EMBL/GenBank/DDBJ databases">
        <title>Lasius niger genome sequencing.</title>
        <authorList>
            <person name="Konorov E.A."/>
            <person name="Nikitin M.A."/>
            <person name="Kirill M.V."/>
            <person name="Chang P."/>
        </authorList>
    </citation>
    <scope>NUCLEOTIDE SEQUENCE [LARGE SCALE GENOMIC DNA]</scope>
    <source>
        <tissue evidence="1">Whole</tissue>
    </source>
</reference>
<organism evidence="1 2">
    <name type="scientific">Lasius niger</name>
    <name type="common">Black garden ant</name>
    <dbReference type="NCBI Taxonomy" id="67767"/>
    <lineage>
        <taxon>Eukaryota</taxon>
        <taxon>Metazoa</taxon>
        <taxon>Ecdysozoa</taxon>
        <taxon>Arthropoda</taxon>
        <taxon>Hexapoda</taxon>
        <taxon>Insecta</taxon>
        <taxon>Pterygota</taxon>
        <taxon>Neoptera</taxon>
        <taxon>Endopterygota</taxon>
        <taxon>Hymenoptera</taxon>
        <taxon>Apocrita</taxon>
        <taxon>Aculeata</taxon>
        <taxon>Formicoidea</taxon>
        <taxon>Formicidae</taxon>
        <taxon>Formicinae</taxon>
        <taxon>Lasius</taxon>
        <taxon>Lasius</taxon>
    </lineage>
</organism>
<evidence type="ECO:0000313" key="2">
    <source>
        <dbReference type="Proteomes" id="UP000036403"/>
    </source>
</evidence>
<accession>A0A0J7KAE2</accession>
<comment type="caution">
    <text evidence="1">The sequence shown here is derived from an EMBL/GenBank/DDBJ whole genome shotgun (WGS) entry which is preliminary data.</text>
</comment>
<sequence length="82" mass="9325">MLGEEASEARNKDYKRSSSVILKRRIKNQKRLPFPPNVLELFAILDTDATSNITSEDELQEDLSSFSELIPNLDEIELSGEE</sequence>
<gene>
    <name evidence="1" type="ORF">RF55_13333</name>
</gene>